<name>A0A8H5H6U7_9AGAR</name>
<dbReference type="EMBL" id="JAACJN010000082">
    <property type="protein sequence ID" value="KAF5377744.1"/>
    <property type="molecule type" value="Genomic_DNA"/>
</dbReference>
<dbReference type="OrthoDB" id="2798624at2759"/>
<dbReference type="AlphaFoldDB" id="A0A8H5H6U7"/>
<protein>
    <submittedName>
        <fullName evidence="3">Uncharacterized protein</fullName>
    </submittedName>
</protein>
<feature type="region of interest" description="Disordered" evidence="2">
    <location>
        <begin position="262"/>
        <end position="285"/>
    </location>
</feature>
<feature type="coiled-coil region" evidence="1">
    <location>
        <begin position="133"/>
        <end position="167"/>
    </location>
</feature>
<accession>A0A8H5H6U7</accession>
<feature type="region of interest" description="Disordered" evidence="2">
    <location>
        <begin position="651"/>
        <end position="685"/>
    </location>
</feature>
<gene>
    <name evidence="3" type="ORF">D9757_009384</name>
</gene>
<keyword evidence="1" id="KW-0175">Coiled coil</keyword>
<dbReference type="Proteomes" id="UP000518752">
    <property type="component" value="Unassembled WGS sequence"/>
</dbReference>
<organism evidence="3 4">
    <name type="scientific">Collybiopsis confluens</name>
    <dbReference type="NCBI Taxonomy" id="2823264"/>
    <lineage>
        <taxon>Eukaryota</taxon>
        <taxon>Fungi</taxon>
        <taxon>Dikarya</taxon>
        <taxon>Basidiomycota</taxon>
        <taxon>Agaricomycotina</taxon>
        <taxon>Agaricomycetes</taxon>
        <taxon>Agaricomycetidae</taxon>
        <taxon>Agaricales</taxon>
        <taxon>Marasmiineae</taxon>
        <taxon>Omphalotaceae</taxon>
        <taxon>Collybiopsis</taxon>
    </lineage>
</organism>
<proteinExistence type="predicted"/>
<sequence>MRFGIFRRFSHLVHRRTKSDSAVVVTQTPGSAISSSVSLDGLQTRLFDIVLPPAPPLSLLTLSPRPQSSSVVTPLSLAFGGPKSPPFTRADNDTLLRLSAAQKQASDLAAHSSHLKASIQALQARELHVDGAARKAKNDLERVRSLVNRQKRRSAELESQINLKKQELAQCKAFAEAMTEAGLTSLARSEYRNKDDLEETAVEAIREASDDTTGTWYKIMSFITGPRTQKNYVNAINMALQTRQEVRHWKKVTNFWKRTAREGKTKGSVPTPSSSNLSEIRETLSDERKRAVQELREKRKTLGLNPTTSNESVVLPYRLSDSHPSFTSVMATMSAVDSSRENLNMELSSRLPPLASDIFKRELISSHSSQRLFSNQSRKAVRPLSSETTRSRLSEKALGKRRAVENYGPMPSVDSISCDLSSGQISSDVAQSLSSIEMQASTSDFDMTSLLQASREADNTYNSLKSAEHALESFERICNRFSSGSNLSSLQSITEESTSDPSRRAPQTVVVDLQRPIVGRHGSSRTLSVTQSRSLSSFETPVRYSRGSESKALHRDVGPGPVNILPSRVSVNEGDETLIESGSEESNKLPSFGLEYENDKTLIEVEGFVHKDGVSKVVIVEVATNAESPSAQKPRSRLPIFRIPDRLSQLSRMSRMSGSSSSKRSLSSLQNRNSTSTISTQASKNMEREGIVKNLVDGDIPMIKPVLPLRVLKRAIATNPVESL</sequence>
<feature type="compositionally biased region" description="Low complexity" evidence="2">
    <location>
        <begin position="651"/>
        <end position="677"/>
    </location>
</feature>
<comment type="caution">
    <text evidence="3">The sequence shown here is derived from an EMBL/GenBank/DDBJ whole genome shotgun (WGS) entry which is preliminary data.</text>
</comment>
<keyword evidence="4" id="KW-1185">Reference proteome</keyword>
<feature type="region of interest" description="Disordered" evidence="2">
    <location>
        <begin position="370"/>
        <end position="390"/>
    </location>
</feature>
<feature type="compositionally biased region" description="Polar residues" evidence="2">
    <location>
        <begin position="268"/>
        <end position="278"/>
    </location>
</feature>
<evidence type="ECO:0000313" key="4">
    <source>
        <dbReference type="Proteomes" id="UP000518752"/>
    </source>
</evidence>
<evidence type="ECO:0000256" key="2">
    <source>
        <dbReference type="SAM" id="MobiDB-lite"/>
    </source>
</evidence>
<evidence type="ECO:0000256" key="1">
    <source>
        <dbReference type="SAM" id="Coils"/>
    </source>
</evidence>
<reference evidence="3 4" key="1">
    <citation type="journal article" date="2020" name="ISME J.">
        <title>Uncovering the hidden diversity of litter-decomposition mechanisms in mushroom-forming fungi.</title>
        <authorList>
            <person name="Floudas D."/>
            <person name="Bentzer J."/>
            <person name="Ahren D."/>
            <person name="Johansson T."/>
            <person name="Persson P."/>
            <person name="Tunlid A."/>
        </authorList>
    </citation>
    <scope>NUCLEOTIDE SEQUENCE [LARGE SCALE GENOMIC DNA]</scope>
    <source>
        <strain evidence="3 4">CBS 406.79</strain>
    </source>
</reference>
<evidence type="ECO:0000313" key="3">
    <source>
        <dbReference type="EMBL" id="KAF5377744.1"/>
    </source>
</evidence>
<feature type="region of interest" description="Disordered" evidence="2">
    <location>
        <begin position="485"/>
        <end position="507"/>
    </location>
</feature>